<sequence>MTPPRKGNKTSSPEVHEARRRARHRHSSKRITVEHALADRERWKQLTRWTRRRETLPATYRAIANLVSDRTTTG</sequence>
<organism evidence="2">
    <name type="scientific">Streptomyces sp. NBC_01393</name>
    <dbReference type="NCBI Taxonomy" id="2903851"/>
    <lineage>
        <taxon>Bacteria</taxon>
        <taxon>Bacillati</taxon>
        <taxon>Actinomycetota</taxon>
        <taxon>Actinomycetes</taxon>
        <taxon>Kitasatosporales</taxon>
        <taxon>Streptomycetaceae</taxon>
        <taxon>Streptomyces</taxon>
    </lineage>
</organism>
<dbReference type="EMBL" id="CP109546">
    <property type="protein sequence ID" value="WTZ06840.1"/>
    <property type="molecule type" value="Genomic_DNA"/>
</dbReference>
<feature type="compositionally biased region" description="Basic residues" evidence="1">
    <location>
        <begin position="18"/>
        <end position="29"/>
    </location>
</feature>
<protein>
    <submittedName>
        <fullName evidence="2">Transposase</fullName>
    </submittedName>
</protein>
<gene>
    <name evidence="2" type="ORF">OG699_01700</name>
</gene>
<reference evidence="2" key="1">
    <citation type="submission" date="2022-10" db="EMBL/GenBank/DDBJ databases">
        <title>The complete genomes of actinobacterial strains from the NBC collection.</title>
        <authorList>
            <person name="Joergensen T.S."/>
            <person name="Alvarez Arevalo M."/>
            <person name="Sterndorff E.B."/>
            <person name="Faurdal D."/>
            <person name="Vuksanovic O."/>
            <person name="Mourched A.-S."/>
            <person name="Charusanti P."/>
            <person name="Shaw S."/>
            <person name="Blin K."/>
            <person name="Weber T."/>
        </authorList>
    </citation>
    <scope>NUCLEOTIDE SEQUENCE</scope>
    <source>
        <strain evidence="2">NBC_01393</strain>
    </source>
</reference>
<accession>A0AAU3HPD6</accession>
<proteinExistence type="predicted"/>
<dbReference type="AlphaFoldDB" id="A0AAU3HPD6"/>
<feature type="region of interest" description="Disordered" evidence="1">
    <location>
        <begin position="1"/>
        <end position="29"/>
    </location>
</feature>
<name>A0AAU3HPD6_9ACTN</name>
<evidence type="ECO:0000313" key="2">
    <source>
        <dbReference type="EMBL" id="WTZ06840.1"/>
    </source>
</evidence>
<evidence type="ECO:0000256" key="1">
    <source>
        <dbReference type="SAM" id="MobiDB-lite"/>
    </source>
</evidence>